<evidence type="ECO:0000256" key="6">
    <source>
        <dbReference type="PIRNR" id="PIRNR018300"/>
    </source>
</evidence>
<dbReference type="OrthoDB" id="336885at2759"/>
<evidence type="ECO:0000313" key="11">
    <source>
        <dbReference type="Proteomes" id="UP000076727"/>
    </source>
</evidence>
<keyword evidence="5 6" id="KW-0539">Nucleus</keyword>
<dbReference type="GO" id="GO:0005658">
    <property type="term" value="C:alpha DNA polymerase:primase complex"/>
    <property type="evidence" value="ECO:0007669"/>
    <property type="project" value="TreeGrafter"/>
</dbReference>
<evidence type="ECO:0000259" key="8">
    <source>
        <dbReference type="Pfam" id="PF04042"/>
    </source>
</evidence>
<evidence type="ECO:0000256" key="1">
    <source>
        <dbReference type="ARBA" id="ARBA00004123"/>
    </source>
</evidence>
<dbReference type="Gene3D" id="3.60.21.60">
    <property type="match status" value="2"/>
</dbReference>
<dbReference type="PANTHER" id="PTHR23061">
    <property type="entry name" value="DNA POLYMERASE 2 ALPHA 70 KDA SUBUNIT"/>
    <property type="match status" value="1"/>
</dbReference>
<accession>A0A165TRH6</accession>
<dbReference type="PANTHER" id="PTHR23061:SF12">
    <property type="entry name" value="DNA POLYMERASE ALPHA SUBUNIT B"/>
    <property type="match status" value="1"/>
</dbReference>
<evidence type="ECO:0000256" key="3">
    <source>
        <dbReference type="ARBA" id="ARBA00018596"/>
    </source>
</evidence>
<dbReference type="GO" id="GO:0003677">
    <property type="term" value="F:DNA binding"/>
    <property type="evidence" value="ECO:0007669"/>
    <property type="project" value="InterPro"/>
</dbReference>
<feature type="region of interest" description="Disordered" evidence="7">
    <location>
        <begin position="79"/>
        <end position="109"/>
    </location>
</feature>
<evidence type="ECO:0000256" key="2">
    <source>
        <dbReference type="ARBA" id="ARBA00007299"/>
    </source>
</evidence>
<gene>
    <name evidence="10" type="ORF">DAEQUDRAFT_721302</name>
</gene>
<evidence type="ECO:0000256" key="7">
    <source>
        <dbReference type="SAM" id="MobiDB-lite"/>
    </source>
</evidence>
<comment type="similarity">
    <text evidence="2 6">Belongs to the DNA polymerase alpha subunit B family.</text>
</comment>
<evidence type="ECO:0000259" key="9">
    <source>
        <dbReference type="Pfam" id="PF22062"/>
    </source>
</evidence>
<dbReference type="EMBL" id="KV429035">
    <property type="protein sequence ID" value="KZT73834.1"/>
    <property type="molecule type" value="Genomic_DNA"/>
</dbReference>
<evidence type="ECO:0000313" key="10">
    <source>
        <dbReference type="EMBL" id="KZT73834.1"/>
    </source>
</evidence>
<reference evidence="10 11" key="1">
    <citation type="journal article" date="2016" name="Mol. Biol. Evol.">
        <title>Comparative Genomics of Early-Diverging Mushroom-Forming Fungi Provides Insights into the Origins of Lignocellulose Decay Capabilities.</title>
        <authorList>
            <person name="Nagy L.G."/>
            <person name="Riley R."/>
            <person name="Tritt A."/>
            <person name="Adam C."/>
            <person name="Daum C."/>
            <person name="Floudas D."/>
            <person name="Sun H."/>
            <person name="Yadav J.S."/>
            <person name="Pangilinan J."/>
            <person name="Larsson K.H."/>
            <person name="Matsuura K."/>
            <person name="Barry K."/>
            <person name="Labutti K."/>
            <person name="Kuo R."/>
            <person name="Ohm R.A."/>
            <person name="Bhattacharya S.S."/>
            <person name="Shirouzu T."/>
            <person name="Yoshinaga Y."/>
            <person name="Martin F.M."/>
            <person name="Grigoriev I.V."/>
            <person name="Hibbett D.S."/>
        </authorList>
    </citation>
    <scope>NUCLEOTIDE SEQUENCE [LARGE SCALE GENOMIC DNA]</scope>
    <source>
        <strain evidence="10 11">L-15889</strain>
    </source>
</reference>
<comment type="function">
    <text evidence="6">Accessory subunit of the DNA polymerase alpha complex (also known as the alpha DNA polymerase-primase complex) which plays an essential role in the initiation of DNA synthesis.</text>
</comment>
<dbReference type="Pfam" id="PF22062">
    <property type="entry name" value="OB_DPOA2"/>
    <property type="match status" value="1"/>
</dbReference>
<keyword evidence="11" id="KW-1185">Reference proteome</keyword>
<name>A0A165TRH6_9APHY</name>
<dbReference type="STRING" id="1314783.A0A165TRH6"/>
<keyword evidence="4 6" id="KW-0235">DNA replication</keyword>
<comment type="subcellular location">
    <subcellularLocation>
        <location evidence="1 6">Nucleus</location>
    </subcellularLocation>
</comment>
<evidence type="ECO:0000256" key="4">
    <source>
        <dbReference type="ARBA" id="ARBA00022705"/>
    </source>
</evidence>
<evidence type="ECO:0000256" key="5">
    <source>
        <dbReference type="ARBA" id="ARBA00023242"/>
    </source>
</evidence>
<dbReference type="Proteomes" id="UP000076727">
    <property type="component" value="Unassembled WGS sequence"/>
</dbReference>
<dbReference type="InterPro" id="IPR016722">
    <property type="entry name" value="DNA_pol_alpha_bsu"/>
</dbReference>
<dbReference type="InterPro" id="IPR007185">
    <property type="entry name" value="DNA_pol_a/d/e_bsu"/>
</dbReference>
<dbReference type="InterPro" id="IPR054300">
    <property type="entry name" value="OB_DPOA2"/>
</dbReference>
<dbReference type="GO" id="GO:0006270">
    <property type="term" value="P:DNA replication initiation"/>
    <property type="evidence" value="ECO:0007669"/>
    <property type="project" value="TreeGrafter"/>
</dbReference>
<feature type="domain" description="DNA polymerase alpha/delta/epsilon subunit B" evidence="8">
    <location>
        <begin position="309"/>
        <end position="539"/>
    </location>
</feature>
<organism evidence="10 11">
    <name type="scientific">Daedalea quercina L-15889</name>
    <dbReference type="NCBI Taxonomy" id="1314783"/>
    <lineage>
        <taxon>Eukaryota</taxon>
        <taxon>Fungi</taxon>
        <taxon>Dikarya</taxon>
        <taxon>Basidiomycota</taxon>
        <taxon>Agaricomycotina</taxon>
        <taxon>Agaricomycetes</taxon>
        <taxon>Polyporales</taxon>
        <taxon>Fomitopsis</taxon>
    </lineage>
</organism>
<protein>
    <recommendedName>
        <fullName evidence="3 6">DNA polymerase alpha subunit B</fullName>
    </recommendedName>
</protein>
<dbReference type="PIRSF" id="PIRSF018300">
    <property type="entry name" value="DNA_pol_alph_2"/>
    <property type="match status" value="1"/>
</dbReference>
<proteinExistence type="inferred from homology"/>
<feature type="domain" description="DNA polymerase alpha subunit B OB" evidence="9">
    <location>
        <begin position="172"/>
        <end position="289"/>
    </location>
</feature>
<dbReference type="Pfam" id="PF04042">
    <property type="entry name" value="DNA_pol_E_B"/>
    <property type="match status" value="1"/>
</dbReference>
<sequence length="582" mass="63623">MVDGNTDLLRAEVMKHFEGTLDEKLAEECARICQMYNLSGEDLKYKWEAMKFGNQKLQFTMDDIEDLKNQCRTDLAKANRDKPKVRGTLDGNLSRNVGSPFGKPGLRPNGWLNVGTPVKRQDGFTLATGEAKKLPVAGPSKVKFSGPKLDDESKSGRTYRYMYEKVSDRSAALDTRIDEMGELVRLHYNIEDLGDPSATTEEEVVVVGRITLDSETSGGSVKLNEASLTLESSRQMGAGARVPLRFDPNVKVRQGKQGVGGIGLFPGAIAAFRGKNGGGGCFSVAEILSLPPLHPTPTIKAEDTEPFNVCVACGPFTPDADMQFQPWRKLLTKLKADRPAVVILVGPFVDSAHPAVMNGDVDEPPANIFQRQFLAGISDFLTGSPDSQVLIIPSVRDIISDHAVFPQGELGAEFGQGPRIRLLPNPCRFSLNDVTFGLTSVDVLFHLRKEELFKRAQEVEPVPPSGGDTSGSDTMVNTCRHLLQQRSFYPIFPVPLDLAHEVNLDVTHMDRLHLDIDGADTNIAPNVLILPSRLKHFSKVVDSTLAVNPSFLTKYTYASFLCASSGSSVGDRIQAEIIRLDA</sequence>
<dbReference type="AlphaFoldDB" id="A0A165TRH6"/>